<sequence length="210" mass="21684">MADTQNNDDDPDSGKDFSNLVPTMTVDWDTPPSFNIDPGGAPGGQSPDDVVDSGPVVFDAATVRATESTLLTEGRGAVSSYESLRQKVDAVVHGQFWGPAHTDPPISSGSVGSGLNANSTGGYSPPPDETDNEDQNTLADLGDSFAVHINPAMQKALALQSNALELLGNYLAMINGAGQSYGHVDRAARFPDPTGSVTATRPDLSGPATA</sequence>
<dbReference type="AlphaFoldDB" id="A0A1H5Y4H5"/>
<feature type="compositionally biased region" description="Low complexity" evidence="1">
    <location>
        <begin position="46"/>
        <end position="55"/>
    </location>
</feature>
<keyword evidence="3" id="KW-1185">Reference proteome</keyword>
<proteinExistence type="predicted"/>
<feature type="compositionally biased region" description="Acidic residues" evidence="1">
    <location>
        <begin position="1"/>
        <end position="11"/>
    </location>
</feature>
<dbReference type="Proteomes" id="UP000236754">
    <property type="component" value="Unassembled WGS sequence"/>
</dbReference>
<dbReference type="RefSeq" id="WP_103885260.1">
    <property type="nucleotide sequence ID" value="NZ_FNVU01000003.1"/>
</dbReference>
<feature type="compositionally biased region" description="Polar residues" evidence="1">
    <location>
        <begin position="105"/>
        <end position="122"/>
    </location>
</feature>
<dbReference type="EMBL" id="FNVU01000003">
    <property type="protein sequence ID" value="SEG18798.1"/>
    <property type="molecule type" value="Genomic_DNA"/>
</dbReference>
<evidence type="ECO:0000256" key="1">
    <source>
        <dbReference type="SAM" id="MobiDB-lite"/>
    </source>
</evidence>
<feature type="region of interest" description="Disordered" evidence="1">
    <location>
        <begin position="101"/>
        <end position="136"/>
    </location>
</feature>
<evidence type="ECO:0000313" key="2">
    <source>
        <dbReference type="EMBL" id="SEG18798.1"/>
    </source>
</evidence>
<reference evidence="2 3" key="1">
    <citation type="submission" date="2016-10" db="EMBL/GenBank/DDBJ databases">
        <authorList>
            <person name="de Groot N.N."/>
        </authorList>
    </citation>
    <scope>NUCLEOTIDE SEQUENCE [LARGE SCALE GENOMIC DNA]</scope>
    <source>
        <strain evidence="2 3">CGMCC 4.2023</strain>
    </source>
</reference>
<accession>A0A1H5Y4H5</accession>
<evidence type="ECO:0000313" key="3">
    <source>
        <dbReference type="Proteomes" id="UP000236754"/>
    </source>
</evidence>
<gene>
    <name evidence="2" type="ORF">SAMN05216223_103554</name>
</gene>
<dbReference type="OrthoDB" id="4175671at2"/>
<organism evidence="2 3">
    <name type="scientific">Actinacidiphila yanglinensis</name>
    <dbReference type="NCBI Taxonomy" id="310779"/>
    <lineage>
        <taxon>Bacteria</taxon>
        <taxon>Bacillati</taxon>
        <taxon>Actinomycetota</taxon>
        <taxon>Actinomycetes</taxon>
        <taxon>Kitasatosporales</taxon>
        <taxon>Streptomycetaceae</taxon>
        <taxon>Actinacidiphila</taxon>
    </lineage>
</organism>
<protein>
    <submittedName>
        <fullName evidence="2">Uncharacterized protein</fullName>
    </submittedName>
</protein>
<name>A0A1H5Y4H5_9ACTN</name>
<feature type="region of interest" description="Disordered" evidence="1">
    <location>
        <begin position="1"/>
        <end position="55"/>
    </location>
</feature>